<evidence type="ECO:0000256" key="2">
    <source>
        <dbReference type="ARBA" id="ARBA00009045"/>
    </source>
</evidence>
<organism evidence="10 11">
    <name type="scientific">Kytococcus sedentarius (strain ATCC 14392 / DSM 20547 / JCM 11482 / CCUG 33030 / NBRC 15357 / NCTC 11040 / CCM 314 / 541)</name>
    <name type="common">Micrococcus sedentarius</name>
    <dbReference type="NCBI Taxonomy" id="478801"/>
    <lineage>
        <taxon>Bacteria</taxon>
        <taxon>Bacillati</taxon>
        <taxon>Actinomycetota</taxon>
        <taxon>Actinomycetes</taxon>
        <taxon>Micrococcales</taxon>
        <taxon>Kytococcaceae</taxon>
        <taxon>Kytococcus</taxon>
    </lineage>
</organism>
<feature type="transmembrane region" description="Helical" evidence="8">
    <location>
        <begin position="138"/>
        <end position="156"/>
    </location>
</feature>
<feature type="transmembrane region" description="Helical" evidence="8">
    <location>
        <begin position="88"/>
        <end position="106"/>
    </location>
</feature>
<evidence type="ECO:0000313" key="11">
    <source>
        <dbReference type="Proteomes" id="UP000006666"/>
    </source>
</evidence>
<feature type="transmembrane region" description="Helical" evidence="8">
    <location>
        <begin position="197"/>
        <end position="218"/>
    </location>
</feature>
<dbReference type="MEROPS" id="S54.A08"/>
<reference evidence="10 11" key="1">
    <citation type="journal article" date="2009" name="Stand. Genomic Sci.">
        <title>Complete genome sequence of Kytococcus sedentarius type strain (541).</title>
        <authorList>
            <person name="Sims D."/>
            <person name="Brettin T."/>
            <person name="Detter J.C."/>
            <person name="Han C."/>
            <person name="Lapidus A."/>
            <person name="Copeland A."/>
            <person name="Glavina Del Rio T."/>
            <person name="Nolan M."/>
            <person name="Chen F."/>
            <person name="Lucas S."/>
            <person name="Tice H."/>
            <person name="Cheng J.F."/>
            <person name="Bruce D."/>
            <person name="Goodwin L."/>
            <person name="Pitluck S."/>
            <person name="Ovchinnikova G."/>
            <person name="Pati A."/>
            <person name="Ivanova N."/>
            <person name="Mavrommatis K."/>
            <person name="Chen A."/>
            <person name="Palaniappan K."/>
            <person name="D'haeseleer P."/>
            <person name="Chain P."/>
            <person name="Bristow J."/>
            <person name="Eisen J.A."/>
            <person name="Markowitz V."/>
            <person name="Hugenholtz P."/>
            <person name="Schneider S."/>
            <person name="Goker M."/>
            <person name="Pukall R."/>
            <person name="Kyrpides N.C."/>
            <person name="Klenk H.P."/>
        </authorList>
    </citation>
    <scope>NUCLEOTIDE SEQUENCE [LARGE SCALE GENOMIC DNA]</scope>
    <source>
        <strain evidence="11">ATCC 14392 / DSM 20547 / JCM 11482 / CCUG 33030 / NBRC 15357 / NCTC 11040 / CCM 314 / 541</strain>
    </source>
</reference>
<gene>
    <name evidence="10" type="ordered locus">Ksed_00150</name>
</gene>
<dbReference type="HOGENOM" id="CLU_055068_2_1_11"/>
<feature type="transmembrane region" description="Helical" evidence="8">
    <location>
        <begin position="163"/>
        <end position="185"/>
    </location>
</feature>
<protein>
    <submittedName>
        <fullName evidence="10">Uncharacterized membrane protein</fullName>
    </submittedName>
</protein>
<keyword evidence="5 8" id="KW-1133">Transmembrane helix</keyword>
<keyword evidence="4" id="KW-0378">Hydrolase</keyword>
<evidence type="ECO:0000256" key="6">
    <source>
        <dbReference type="ARBA" id="ARBA00023136"/>
    </source>
</evidence>
<dbReference type="eggNOG" id="COG0705">
    <property type="taxonomic scope" value="Bacteria"/>
</dbReference>
<sequence>MSTPAFGESDAHHPSSRGGGAPVCPRHPDRTSYLSCQRCGRPACGECQRDAPVGIQCVDCVRSASRAMPAQRSTLGGRRFGNLGDMPVTYGLIGICVGVWVLQLLFPRLTLEGAFVPGLADSEPWRFLTSAFLHDPSGPMHLMFNMFALWTVGGYLEKLLGQLRFAALYLVSGFGGGVGSLLLSAPPDLEARSVGDWFSPSVGASGAVFGLFLALLVVDHARGRTITPMLALIAVNLVIGFVYPNIEWQAHLGGAVTGAVIAWGMTRGSRTRSPALVWGVIAGVTALLLVATVVRYLTVPDLLVSL</sequence>
<accession>C7NIE2</accession>
<dbReference type="AlphaFoldDB" id="C7NIE2"/>
<dbReference type="Pfam" id="PF01694">
    <property type="entry name" value="Rhomboid"/>
    <property type="match status" value="1"/>
</dbReference>
<feature type="transmembrane region" description="Helical" evidence="8">
    <location>
        <begin position="248"/>
        <end position="264"/>
    </location>
</feature>
<evidence type="ECO:0000256" key="3">
    <source>
        <dbReference type="ARBA" id="ARBA00022692"/>
    </source>
</evidence>
<evidence type="ECO:0000256" key="4">
    <source>
        <dbReference type="ARBA" id="ARBA00022801"/>
    </source>
</evidence>
<proteinExistence type="inferred from homology"/>
<evidence type="ECO:0000256" key="7">
    <source>
        <dbReference type="SAM" id="MobiDB-lite"/>
    </source>
</evidence>
<dbReference type="Proteomes" id="UP000006666">
    <property type="component" value="Chromosome"/>
</dbReference>
<dbReference type="RefSeq" id="WP_012801532.1">
    <property type="nucleotide sequence ID" value="NC_013169.1"/>
</dbReference>
<evidence type="ECO:0000256" key="8">
    <source>
        <dbReference type="SAM" id="Phobius"/>
    </source>
</evidence>
<comment type="similarity">
    <text evidence="2">Belongs to the peptidase S54 family.</text>
</comment>
<dbReference type="PANTHER" id="PTHR43731:SF14">
    <property type="entry name" value="PRESENILIN-ASSOCIATED RHOMBOID-LIKE PROTEIN, MITOCHONDRIAL"/>
    <property type="match status" value="1"/>
</dbReference>
<dbReference type="InterPro" id="IPR022764">
    <property type="entry name" value="Peptidase_S54_rhomboid_dom"/>
</dbReference>
<dbReference type="GO" id="GO:0016020">
    <property type="term" value="C:membrane"/>
    <property type="evidence" value="ECO:0007669"/>
    <property type="project" value="UniProtKB-SubCell"/>
</dbReference>
<dbReference type="Gene3D" id="1.20.1540.10">
    <property type="entry name" value="Rhomboid-like"/>
    <property type="match status" value="1"/>
</dbReference>
<keyword evidence="11" id="KW-1185">Reference proteome</keyword>
<dbReference type="PANTHER" id="PTHR43731">
    <property type="entry name" value="RHOMBOID PROTEASE"/>
    <property type="match status" value="1"/>
</dbReference>
<comment type="subcellular location">
    <subcellularLocation>
        <location evidence="1">Membrane</location>
        <topology evidence="1">Multi-pass membrane protein</topology>
    </subcellularLocation>
</comment>
<feature type="region of interest" description="Disordered" evidence="7">
    <location>
        <begin position="1"/>
        <end position="23"/>
    </location>
</feature>
<dbReference type="InterPro" id="IPR050925">
    <property type="entry name" value="Rhomboid_protease_S54"/>
</dbReference>
<feature type="domain" description="Peptidase S54 rhomboid" evidence="9">
    <location>
        <begin position="122"/>
        <end position="266"/>
    </location>
</feature>
<feature type="transmembrane region" description="Helical" evidence="8">
    <location>
        <begin position="225"/>
        <end position="242"/>
    </location>
</feature>
<keyword evidence="6 8" id="KW-0472">Membrane</keyword>
<feature type="transmembrane region" description="Helical" evidence="8">
    <location>
        <begin position="276"/>
        <end position="297"/>
    </location>
</feature>
<dbReference type="InterPro" id="IPR035952">
    <property type="entry name" value="Rhomboid-like_sf"/>
</dbReference>
<keyword evidence="3 8" id="KW-0812">Transmembrane</keyword>
<dbReference type="GO" id="GO:0004252">
    <property type="term" value="F:serine-type endopeptidase activity"/>
    <property type="evidence" value="ECO:0007669"/>
    <property type="project" value="InterPro"/>
</dbReference>
<name>C7NIE2_KYTSD</name>
<dbReference type="STRING" id="478801.Ksed_00150"/>
<evidence type="ECO:0000256" key="1">
    <source>
        <dbReference type="ARBA" id="ARBA00004141"/>
    </source>
</evidence>
<evidence type="ECO:0000256" key="5">
    <source>
        <dbReference type="ARBA" id="ARBA00022989"/>
    </source>
</evidence>
<evidence type="ECO:0000313" key="10">
    <source>
        <dbReference type="EMBL" id="ACV05113.1"/>
    </source>
</evidence>
<dbReference type="SUPFAM" id="SSF144091">
    <property type="entry name" value="Rhomboid-like"/>
    <property type="match status" value="1"/>
</dbReference>
<dbReference type="KEGG" id="kse:Ksed_00150"/>
<evidence type="ECO:0000259" key="9">
    <source>
        <dbReference type="Pfam" id="PF01694"/>
    </source>
</evidence>
<dbReference type="EMBL" id="CP001686">
    <property type="protein sequence ID" value="ACV05113.1"/>
    <property type="molecule type" value="Genomic_DNA"/>
</dbReference>